<keyword evidence="1" id="KW-0812">Transmembrane</keyword>
<protein>
    <submittedName>
        <fullName evidence="2">Uncharacterized protein</fullName>
    </submittedName>
</protein>
<keyword evidence="1" id="KW-1133">Transmembrane helix</keyword>
<dbReference type="Proteomes" id="UP001632038">
    <property type="component" value="Unassembled WGS sequence"/>
</dbReference>
<evidence type="ECO:0000256" key="1">
    <source>
        <dbReference type="SAM" id="Phobius"/>
    </source>
</evidence>
<dbReference type="EMBL" id="JAVIJP010000023">
    <property type="protein sequence ID" value="KAL3637714.1"/>
    <property type="molecule type" value="Genomic_DNA"/>
</dbReference>
<evidence type="ECO:0000313" key="2">
    <source>
        <dbReference type="EMBL" id="KAL3637714.1"/>
    </source>
</evidence>
<keyword evidence="3" id="KW-1185">Reference proteome</keyword>
<proteinExistence type="predicted"/>
<reference evidence="3" key="1">
    <citation type="journal article" date="2024" name="IScience">
        <title>Strigolactones Initiate the Formation of Haustorium-like Structures in Castilleja.</title>
        <authorList>
            <person name="Buerger M."/>
            <person name="Peterson D."/>
            <person name="Chory J."/>
        </authorList>
    </citation>
    <scope>NUCLEOTIDE SEQUENCE [LARGE SCALE GENOMIC DNA]</scope>
</reference>
<feature type="transmembrane region" description="Helical" evidence="1">
    <location>
        <begin position="148"/>
        <end position="171"/>
    </location>
</feature>
<sequence length="283" mass="30925">MTSKLLHHLLSPGLGPLLGPLPGALIPLIPVPLLFLASQNLSILGINLIKLRSQAGMAGYDLQLAGLMYIQSRINPSSLLVGTVDGHILPEKLISDALMLMCIFFLPTLPVNPKVRRDIHFGPGRPLSGSFGPGCPTRRPNHIPLTLVVGRLVIHIIGCLGFLLVFLFTFLPQHCLEWIGIWLELYNFTNIVPLAPALGLPRVSDQSLVKHEKHGFDCCIFLVSVWKPPLRFCQDEDGEDEDGDDDEGDVIGLGLRLDGVGCNDVGCWESFMGSKQRFLGKGL</sequence>
<keyword evidence="1" id="KW-0472">Membrane</keyword>
<organism evidence="2 3">
    <name type="scientific">Castilleja foliolosa</name>
    <dbReference type="NCBI Taxonomy" id="1961234"/>
    <lineage>
        <taxon>Eukaryota</taxon>
        <taxon>Viridiplantae</taxon>
        <taxon>Streptophyta</taxon>
        <taxon>Embryophyta</taxon>
        <taxon>Tracheophyta</taxon>
        <taxon>Spermatophyta</taxon>
        <taxon>Magnoliopsida</taxon>
        <taxon>eudicotyledons</taxon>
        <taxon>Gunneridae</taxon>
        <taxon>Pentapetalae</taxon>
        <taxon>asterids</taxon>
        <taxon>lamiids</taxon>
        <taxon>Lamiales</taxon>
        <taxon>Orobanchaceae</taxon>
        <taxon>Pedicularideae</taxon>
        <taxon>Castillejinae</taxon>
        <taxon>Castilleja</taxon>
    </lineage>
</organism>
<evidence type="ECO:0000313" key="3">
    <source>
        <dbReference type="Proteomes" id="UP001632038"/>
    </source>
</evidence>
<comment type="caution">
    <text evidence="2">The sequence shown here is derived from an EMBL/GenBank/DDBJ whole genome shotgun (WGS) entry which is preliminary data.</text>
</comment>
<accession>A0ABD3D8Z8</accession>
<feature type="transmembrane region" description="Helical" evidence="1">
    <location>
        <begin position="24"/>
        <end position="49"/>
    </location>
</feature>
<dbReference type="AlphaFoldDB" id="A0ABD3D8Z8"/>
<name>A0ABD3D8Z8_9LAMI</name>
<gene>
    <name evidence="2" type="ORF">CASFOL_018162</name>
</gene>